<feature type="domain" description="4Fe-4S Mo/W bis-MGD-type" evidence="12">
    <location>
        <begin position="215"/>
        <end position="271"/>
    </location>
</feature>
<evidence type="ECO:0000256" key="7">
    <source>
        <dbReference type="ARBA" id="ARBA00023014"/>
    </source>
</evidence>
<dbReference type="Gene3D" id="3.30.70.20">
    <property type="match status" value="1"/>
</dbReference>
<dbReference type="Gene3D" id="3.10.20.740">
    <property type="match status" value="1"/>
</dbReference>
<organism evidence="14 15">
    <name type="scientific">Candidatus Trichorickettsia mobilis</name>
    <dbReference type="NCBI Taxonomy" id="1346319"/>
    <lineage>
        <taxon>Bacteria</taxon>
        <taxon>Pseudomonadati</taxon>
        <taxon>Pseudomonadota</taxon>
        <taxon>Alphaproteobacteria</taxon>
        <taxon>Rickettsiales</taxon>
        <taxon>Rickettsiaceae</taxon>
        <taxon>Rickettsieae</taxon>
        <taxon>Candidatus Trichorickettsia</taxon>
    </lineage>
</organism>
<dbReference type="EC" id="7.1.1.-" evidence="10"/>
<dbReference type="Pfam" id="PF22117">
    <property type="entry name" value="Fer4_Nqo3"/>
    <property type="match status" value="1"/>
</dbReference>
<dbReference type="SUPFAM" id="SSF53706">
    <property type="entry name" value="Formate dehydrogenase/DMSO reductase, domains 1-3"/>
    <property type="match status" value="1"/>
</dbReference>
<comment type="catalytic activity">
    <reaction evidence="9 10">
        <text>a quinone + NADH + 5 H(+)(in) = a quinol + NAD(+) + 4 H(+)(out)</text>
        <dbReference type="Rhea" id="RHEA:57888"/>
        <dbReference type="ChEBI" id="CHEBI:15378"/>
        <dbReference type="ChEBI" id="CHEBI:24646"/>
        <dbReference type="ChEBI" id="CHEBI:57540"/>
        <dbReference type="ChEBI" id="CHEBI:57945"/>
        <dbReference type="ChEBI" id="CHEBI:132124"/>
    </reaction>
</comment>
<dbReference type="Proteomes" id="UP001326613">
    <property type="component" value="Chromosome"/>
</dbReference>
<evidence type="ECO:0000256" key="5">
    <source>
        <dbReference type="ARBA" id="ARBA00022967"/>
    </source>
</evidence>
<dbReference type="Pfam" id="PF10588">
    <property type="entry name" value="NADH-G_4Fe-4S_3"/>
    <property type="match status" value="1"/>
</dbReference>
<comment type="cofactor">
    <cofactor evidence="10">
        <name>[2Fe-2S] cluster</name>
        <dbReference type="ChEBI" id="CHEBI:190135"/>
    </cofactor>
    <text evidence="10">Binds 1 [2Fe-2S] cluster per subunit.</text>
</comment>
<dbReference type="Pfam" id="PF00384">
    <property type="entry name" value="Molybdopterin"/>
    <property type="match status" value="1"/>
</dbReference>
<dbReference type="InterPro" id="IPR010228">
    <property type="entry name" value="NADH_UbQ_OxRdtase_Gsu"/>
</dbReference>
<keyword evidence="5 10" id="KW-1278">Translocase</keyword>
<evidence type="ECO:0000259" key="13">
    <source>
        <dbReference type="PROSITE" id="PS51839"/>
    </source>
</evidence>
<dbReference type="InterPro" id="IPR001041">
    <property type="entry name" value="2Fe-2S_ferredoxin-type"/>
</dbReference>
<comment type="function">
    <text evidence="10">NDH-1 shuttles electrons from NADH, via FMN and iron-sulfur (Fe-S) centers, to quinones in the respiratory chain. Couples the redox reaction to proton translocation (for every two electrons transferred, four hydrogen ions are translocated across the cytoplasmic membrane), and thus conserves the redox energy in a proton gradient.</text>
</comment>
<dbReference type="PANTHER" id="PTHR43105">
    <property type="entry name" value="RESPIRATORY NITRATE REDUCTASE"/>
    <property type="match status" value="1"/>
</dbReference>
<dbReference type="SUPFAM" id="SSF54862">
    <property type="entry name" value="4Fe-4S ferredoxins"/>
    <property type="match status" value="1"/>
</dbReference>
<evidence type="ECO:0000259" key="12">
    <source>
        <dbReference type="PROSITE" id="PS51669"/>
    </source>
</evidence>
<dbReference type="PROSITE" id="PS51839">
    <property type="entry name" value="4FE4S_HC3"/>
    <property type="match status" value="1"/>
</dbReference>
<evidence type="ECO:0000256" key="4">
    <source>
        <dbReference type="ARBA" id="ARBA00022723"/>
    </source>
</evidence>
<dbReference type="SUPFAM" id="SSF54292">
    <property type="entry name" value="2Fe-2S ferredoxin-like"/>
    <property type="match status" value="1"/>
</dbReference>
<keyword evidence="4 10" id="KW-0479">Metal-binding</keyword>
<keyword evidence="7 10" id="KW-0411">Iron-sulfur</keyword>
<dbReference type="PROSITE" id="PS51085">
    <property type="entry name" value="2FE2S_FER_2"/>
    <property type="match status" value="1"/>
</dbReference>
<evidence type="ECO:0000256" key="3">
    <source>
        <dbReference type="ARBA" id="ARBA00022485"/>
    </source>
</evidence>
<dbReference type="CDD" id="cd00207">
    <property type="entry name" value="fer2"/>
    <property type="match status" value="1"/>
</dbReference>
<dbReference type="InterPro" id="IPR054351">
    <property type="entry name" value="NADH_UbQ_OxRdtase_ferredoxin"/>
</dbReference>
<dbReference type="InterPro" id="IPR000283">
    <property type="entry name" value="NADH_UbQ_OxRdtase_75kDa_su_CS"/>
</dbReference>
<proteinExistence type="inferred from homology"/>
<comment type="similarity">
    <text evidence="2 10">Belongs to the complex I 75 kDa subunit family.</text>
</comment>
<keyword evidence="10" id="KW-0874">Quinone</keyword>
<dbReference type="PANTHER" id="PTHR43105:SF13">
    <property type="entry name" value="NADH-UBIQUINONE OXIDOREDUCTASE 75 KDA SUBUNIT, MITOCHONDRIAL"/>
    <property type="match status" value="1"/>
</dbReference>
<feature type="domain" description="4Fe-4S His(Cys)3-ligated-type" evidence="13">
    <location>
        <begin position="78"/>
        <end position="117"/>
    </location>
</feature>
<dbReference type="CDD" id="cd02773">
    <property type="entry name" value="MopB_Res-Cmplx1_Nad11"/>
    <property type="match status" value="1"/>
</dbReference>
<dbReference type="InterPro" id="IPR015405">
    <property type="entry name" value="NDUFS1-like_C"/>
</dbReference>
<gene>
    <name evidence="14" type="ORF">Trichorick_00125</name>
</gene>
<evidence type="ECO:0000256" key="6">
    <source>
        <dbReference type="ARBA" id="ARBA00023004"/>
    </source>
</evidence>
<evidence type="ECO:0000256" key="10">
    <source>
        <dbReference type="RuleBase" id="RU003525"/>
    </source>
</evidence>
<evidence type="ECO:0000256" key="1">
    <source>
        <dbReference type="ARBA" id="ARBA00001966"/>
    </source>
</evidence>
<dbReference type="PROSITE" id="PS00643">
    <property type="entry name" value="COMPLEX1_75K_3"/>
    <property type="match status" value="1"/>
</dbReference>
<keyword evidence="8 10" id="KW-0520">NAD</keyword>
<protein>
    <recommendedName>
        <fullName evidence="10">NADH-quinone oxidoreductase</fullName>
        <ecNumber evidence="10">7.1.1.-</ecNumber>
    </recommendedName>
</protein>
<dbReference type="PROSITE" id="PS51669">
    <property type="entry name" value="4FE4S_MOW_BIS_MGD"/>
    <property type="match status" value="1"/>
</dbReference>
<dbReference type="EMBL" id="CP112932">
    <property type="protein sequence ID" value="WPY00253.1"/>
    <property type="molecule type" value="Genomic_DNA"/>
</dbReference>
<dbReference type="InterPro" id="IPR019574">
    <property type="entry name" value="NADH_UbQ_OxRdtase_Gsu_4Fe4S-bd"/>
</dbReference>
<dbReference type="Gene3D" id="3.40.50.740">
    <property type="match status" value="2"/>
</dbReference>
<evidence type="ECO:0000256" key="8">
    <source>
        <dbReference type="ARBA" id="ARBA00023027"/>
    </source>
</evidence>
<dbReference type="InterPro" id="IPR006656">
    <property type="entry name" value="Mopterin_OxRdtase"/>
</dbReference>
<dbReference type="PROSITE" id="PS00642">
    <property type="entry name" value="COMPLEX1_75K_2"/>
    <property type="match status" value="1"/>
</dbReference>
<comment type="cofactor">
    <cofactor evidence="1 10">
        <name>[4Fe-4S] cluster</name>
        <dbReference type="ChEBI" id="CHEBI:49883"/>
    </cofactor>
</comment>
<dbReference type="RefSeq" id="WP_323738341.1">
    <property type="nucleotide sequence ID" value="NZ_CP112932.1"/>
</dbReference>
<dbReference type="InterPro" id="IPR036010">
    <property type="entry name" value="2Fe-2S_ferredoxin-like_sf"/>
</dbReference>
<dbReference type="InterPro" id="IPR050123">
    <property type="entry name" value="Prok_molybdopt-oxidoreductase"/>
</dbReference>
<dbReference type="Gene3D" id="3.40.228.10">
    <property type="entry name" value="Dimethylsulfoxide Reductase, domain 2"/>
    <property type="match status" value="1"/>
</dbReference>
<keyword evidence="3 10" id="KW-0004">4Fe-4S</keyword>
<dbReference type="Pfam" id="PF13510">
    <property type="entry name" value="Fer2_4"/>
    <property type="match status" value="1"/>
</dbReference>
<name>A0ABZ0URI0_9RICK</name>
<reference evidence="14 15" key="1">
    <citation type="submission" date="2022-10" db="EMBL/GenBank/DDBJ databases">
        <title>Host association and intracellularity evolved multiple times independently in the Rickettsiales.</title>
        <authorList>
            <person name="Castelli M."/>
            <person name="Nardi T."/>
            <person name="Gammuto L."/>
            <person name="Bellinzona G."/>
            <person name="Sabaneyeva E."/>
            <person name="Potekhin A."/>
            <person name="Serra V."/>
            <person name="Petroni G."/>
            <person name="Sassera D."/>
        </authorList>
    </citation>
    <scope>NUCLEOTIDE SEQUENCE [LARGE SCALE GENOMIC DNA]</scope>
    <source>
        <strain evidence="14 15">Kr 154-4</strain>
    </source>
</reference>
<evidence type="ECO:0000313" key="14">
    <source>
        <dbReference type="EMBL" id="WPY00253.1"/>
    </source>
</evidence>
<dbReference type="Pfam" id="PF22151">
    <property type="entry name" value="Fer4_NDSU1"/>
    <property type="match status" value="1"/>
</dbReference>
<accession>A0ABZ0URI0</accession>
<dbReference type="InterPro" id="IPR006963">
    <property type="entry name" value="Mopterin_OxRdtase_4Fe-4S_dom"/>
</dbReference>
<keyword evidence="15" id="KW-1185">Reference proteome</keyword>
<feature type="domain" description="2Fe-2S ferredoxin-type" evidence="11">
    <location>
        <begin position="1"/>
        <end position="78"/>
    </location>
</feature>
<evidence type="ECO:0000259" key="11">
    <source>
        <dbReference type="PROSITE" id="PS51085"/>
    </source>
</evidence>
<evidence type="ECO:0000256" key="9">
    <source>
        <dbReference type="ARBA" id="ARBA00047712"/>
    </source>
</evidence>
<keyword evidence="6 10" id="KW-0408">Iron</keyword>
<sequence>MPKLVVDGIALEVEDGITVLQACEIAGKEIPHFCFHERLNIAGNCRMCLVEMEKSPKLVASCAMPVSEGIVIHTNTPKVKKAREGVMELLLINHPLDCPICDQGGECDLQDQAFKYGRGGNRFSDNKRSVQDKNMGPLVKTSMTRCIHCTRCIRFATEVAGVPEIGALYRGEHMEVTSYLERTLTSELSGNIIDICPVGALTSKPYAFKARSWELAKTESIDVLDALGSNIRIDSRGMEVMRILPKLNEDINEEWLSDKARFAYDGLKNMRLDRPYVKKQGKLVEASWDEALSHVAKFFKMVDGEKIAAIAGTLTAVEPMFLLKNLLQHFNCFNVDANQYDYKLDTSSRGNYLFNTTITGIERADVCLLIGANPRQSAPVLNARIGKMQRQGALVVARIGEIDDQTYKIQELGNEPNILKLLATGTHEFSEILKNAKYPMIIVGDAVYSRNDGYALLSIIHEIVDKYKLVRQDWNGFNILHNHAGMVGSLDIGFTPGDKGNNVKDILQKAKTGEIRLVYLLGADEIDMQELGEAFVVYQGHHGDAGANRADVILPSAAYTEQDAIYVNLEGRVQLARAAVQPPYQAKFDWVIIQALAEQLGARQAYADLGKIRKQIAEQYPVFANIDQLVTNKVIKFAKKEKLSNNSILKIKSNYYMTDTISRASITMAKCTQALQQYKEIVA</sequence>
<evidence type="ECO:0000256" key="2">
    <source>
        <dbReference type="ARBA" id="ARBA00005404"/>
    </source>
</evidence>
<keyword evidence="10" id="KW-0001">2Fe-2S</keyword>
<dbReference type="Pfam" id="PF09326">
    <property type="entry name" value="NADH_dhqG_C"/>
    <property type="match status" value="1"/>
</dbReference>
<dbReference type="SMART" id="SM00929">
    <property type="entry name" value="NADH-G_4Fe-4S_3"/>
    <property type="match status" value="1"/>
</dbReference>
<evidence type="ECO:0000313" key="15">
    <source>
        <dbReference type="Proteomes" id="UP001326613"/>
    </source>
</evidence>
<dbReference type="NCBIfam" id="TIGR01973">
    <property type="entry name" value="NuoG"/>
    <property type="match status" value="1"/>
</dbReference>